<dbReference type="EMBL" id="JACXVP010000003">
    <property type="protein sequence ID" value="KAG5616589.1"/>
    <property type="molecule type" value="Genomic_DNA"/>
</dbReference>
<comment type="function">
    <text evidence="1">Putative transcription activator involved in regulating light control of development.</text>
</comment>
<comment type="caution">
    <text evidence="2">The sequence shown here is derived from an EMBL/GenBank/DDBJ whole genome shotgun (WGS) entry which is preliminary data.</text>
</comment>
<reference evidence="2 3" key="1">
    <citation type="submission" date="2020-09" db="EMBL/GenBank/DDBJ databases">
        <title>De no assembly of potato wild relative species, Solanum commersonii.</title>
        <authorList>
            <person name="Cho K."/>
        </authorList>
    </citation>
    <scope>NUCLEOTIDE SEQUENCE [LARGE SCALE GENOMIC DNA]</scope>
    <source>
        <strain evidence="2">LZ3.2</strain>
        <tissue evidence="2">Leaf</tissue>
    </source>
</reference>
<keyword evidence="1" id="KW-0863">Zinc-finger</keyword>
<comment type="subcellular location">
    <subcellularLocation>
        <location evidence="1">Nucleus</location>
    </subcellularLocation>
</comment>
<organism evidence="2 3">
    <name type="scientific">Solanum commersonii</name>
    <name type="common">Commerson's wild potato</name>
    <name type="synonym">Commerson's nightshade</name>
    <dbReference type="NCBI Taxonomy" id="4109"/>
    <lineage>
        <taxon>Eukaryota</taxon>
        <taxon>Viridiplantae</taxon>
        <taxon>Streptophyta</taxon>
        <taxon>Embryophyta</taxon>
        <taxon>Tracheophyta</taxon>
        <taxon>Spermatophyta</taxon>
        <taxon>Magnoliopsida</taxon>
        <taxon>eudicotyledons</taxon>
        <taxon>Gunneridae</taxon>
        <taxon>Pentapetalae</taxon>
        <taxon>asterids</taxon>
        <taxon>lamiids</taxon>
        <taxon>Solanales</taxon>
        <taxon>Solanaceae</taxon>
        <taxon>Solanoideae</taxon>
        <taxon>Solaneae</taxon>
        <taxon>Solanum</taxon>
    </lineage>
</organism>
<dbReference type="PANTHER" id="PTHR31669">
    <property type="entry name" value="PROTEIN FAR1-RELATED SEQUENCE 10-RELATED"/>
    <property type="match status" value="1"/>
</dbReference>
<sequence>MDTSICAYYFLCSTPMSIFVVQYDKAIDTRYDKVREKDYKTKYSRPILKPLYPMEDEATKEYTRKIFQIFQEELTQSQKNIFEKIEV</sequence>
<name>A0A9J5ZW71_SOLCO</name>
<evidence type="ECO:0000313" key="2">
    <source>
        <dbReference type="EMBL" id="KAG5616589.1"/>
    </source>
</evidence>
<proteinExistence type="inferred from homology"/>
<accession>A0A9J5ZW71</accession>
<comment type="similarity">
    <text evidence="1">Belongs to the FHY3/FAR1 family.</text>
</comment>
<keyword evidence="3" id="KW-1185">Reference proteome</keyword>
<gene>
    <name evidence="2" type="ORF">H5410_016413</name>
</gene>
<dbReference type="GO" id="GO:0008270">
    <property type="term" value="F:zinc ion binding"/>
    <property type="evidence" value="ECO:0007669"/>
    <property type="project" value="UniProtKB-UniRule"/>
</dbReference>
<evidence type="ECO:0000313" key="3">
    <source>
        <dbReference type="Proteomes" id="UP000824120"/>
    </source>
</evidence>
<protein>
    <recommendedName>
        <fullName evidence="1">Protein FAR1-RELATED SEQUENCE</fullName>
    </recommendedName>
</protein>
<evidence type="ECO:0000256" key="1">
    <source>
        <dbReference type="RuleBase" id="RU367018"/>
    </source>
</evidence>
<dbReference type="OrthoDB" id="1572185at2759"/>
<dbReference type="InterPro" id="IPR031052">
    <property type="entry name" value="FHY3/FAR1"/>
</dbReference>
<dbReference type="Proteomes" id="UP000824120">
    <property type="component" value="Chromosome 3"/>
</dbReference>
<dbReference type="AlphaFoldDB" id="A0A9J5ZW71"/>
<keyword evidence="1" id="KW-0862">Zinc</keyword>
<dbReference type="GO" id="GO:0006355">
    <property type="term" value="P:regulation of DNA-templated transcription"/>
    <property type="evidence" value="ECO:0007669"/>
    <property type="project" value="UniProtKB-UniRule"/>
</dbReference>
<dbReference type="PANTHER" id="PTHR31669:SF293">
    <property type="entry name" value="PROTEIN FAR1-RELATED SEQUENCE"/>
    <property type="match status" value="1"/>
</dbReference>
<keyword evidence="1" id="KW-0539">Nucleus</keyword>
<dbReference type="GO" id="GO:0005634">
    <property type="term" value="C:nucleus"/>
    <property type="evidence" value="ECO:0007669"/>
    <property type="project" value="UniProtKB-SubCell"/>
</dbReference>
<keyword evidence="1" id="KW-0479">Metal-binding</keyword>